<feature type="transmembrane region" description="Helical" evidence="1">
    <location>
        <begin position="86"/>
        <end position="110"/>
    </location>
</feature>
<feature type="transmembrane region" description="Helical" evidence="1">
    <location>
        <begin position="45"/>
        <end position="66"/>
    </location>
</feature>
<protein>
    <recommendedName>
        <fullName evidence="4">Cytochrome b561 bacterial/Ni-hydrogenase domain-containing protein</fullName>
    </recommendedName>
</protein>
<comment type="caution">
    <text evidence="2">The sequence shown here is derived from an EMBL/GenBank/DDBJ whole genome shotgun (WGS) entry which is preliminary data.</text>
</comment>
<keyword evidence="1" id="KW-1133">Transmembrane helix</keyword>
<keyword evidence="3" id="KW-1185">Reference proteome</keyword>
<dbReference type="InterPro" id="IPR016174">
    <property type="entry name" value="Di-haem_cyt_TM"/>
</dbReference>
<keyword evidence="1" id="KW-0472">Membrane</keyword>
<sequence length="196" mass="21773">MRARPSTLESVNRLTQNIDDLLVPRLEAVRRGLDSPARTTRNAVVIGRLLGADLVVVLLTGMWSHVVQEPPTWLTLPTRPAGLYQWTQGAHVLLGTMMLPLVLAKLWVVYPRLFEWPPVTSLPSAVERLSVALLVSTGLLQPVIGLVNTFQWYPWPFPFRQTHYALAWVMAGAVLLHVAVKLPLVVGHWRAGGGSR</sequence>
<keyword evidence="1" id="KW-0812">Transmembrane</keyword>
<evidence type="ECO:0008006" key="4">
    <source>
        <dbReference type="Google" id="ProtNLM"/>
    </source>
</evidence>
<reference evidence="3" key="1">
    <citation type="journal article" date="2019" name="Int. J. Syst. Evol. Microbiol.">
        <title>The Global Catalogue of Microorganisms (GCM) 10K type strain sequencing project: providing services to taxonomists for standard genome sequencing and annotation.</title>
        <authorList>
            <consortium name="The Broad Institute Genomics Platform"/>
            <consortium name="The Broad Institute Genome Sequencing Center for Infectious Disease"/>
            <person name="Wu L."/>
            <person name="Ma J."/>
        </authorList>
    </citation>
    <scope>NUCLEOTIDE SEQUENCE [LARGE SCALE GENOMIC DNA]</scope>
    <source>
        <strain evidence="3">JCM 1365</strain>
    </source>
</reference>
<proteinExistence type="predicted"/>
<evidence type="ECO:0000313" key="2">
    <source>
        <dbReference type="EMBL" id="GGM82338.1"/>
    </source>
</evidence>
<dbReference type="Proteomes" id="UP000623461">
    <property type="component" value="Unassembled WGS sequence"/>
</dbReference>
<dbReference type="SUPFAM" id="SSF81342">
    <property type="entry name" value="Transmembrane di-heme cytochromes"/>
    <property type="match status" value="1"/>
</dbReference>
<feature type="transmembrane region" description="Helical" evidence="1">
    <location>
        <begin position="165"/>
        <end position="186"/>
    </location>
</feature>
<feature type="transmembrane region" description="Helical" evidence="1">
    <location>
        <begin position="131"/>
        <end position="153"/>
    </location>
</feature>
<gene>
    <name evidence="2" type="ORF">GCM10009721_03500</name>
</gene>
<dbReference type="EMBL" id="BMNZ01000001">
    <property type="protein sequence ID" value="GGM82338.1"/>
    <property type="molecule type" value="Genomic_DNA"/>
</dbReference>
<name>A0ABQ2HHX0_9MICO</name>
<accession>A0ABQ2HHX0</accession>
<evidence type="ECO:0000256" key="1">
    <source>
        <dbReference type="SAM" id="Phobius"/>
    </source>
</evidence>
<evidence type="ECO:0000313" key="3">
    <source>
        <dbReference type="Proteomes" id="UP000623461"/>
    </source>
</evidence>
<organism evidence="2 3">
    <name type="scientific">Terrabacter tumescens</name>
    <dbReference type="NCBI Taxonomy" id="60443"/>
    <lineage>
        <taxon>Bacteria</taxon>
        <taxon>Bacillati</taxon>
        <taxon>Actinomycetota</taxon>
        <taxon>Actinomycetes</taxon>
        <taxon>Micrococcales</taxon>
        <taxon>Intrasporangiaceae</taxon>
        <taxon>Terrabacter</taxon>
    </lineage>
</organism>